<dbReference type="GO" id="GO:0004222">
    <property type="term" value="F:metalloendopeptidase activity"/>
    <property type="evidence" value="ECO:0007669"/>
    <property type="project" value="InterPro"/>
</dbReference>
<dbReference type="Pfam" id="PF00353">
    <property type="entry name" value="HemolysinCabind"/>
    <property type="match status" value="2"/>
</dbReference>
<gene>
    <name evidence="9" type="ORF">PhaeoP88_03723</name>
</gene>
<keyword evidence="4" id="KW-0645">Protease</keyword>
<dbReference type="GO" id="GO:0031012">
    <property type="term" value="C:extracellular matrix"/>
    <property type="evidence" value="ECO:0007669"/>
    <property type="project" value="InterPro"/>
</dbReference>
<evidence type="ECO:0000313" key="10">
    <source>
        <dbReference type="Proteomes" id="UP000236447"/>
    </source>
</evidence>
<reference evidence="9 10" key="1">
    <citation type="journal article" date="2017" name="Front. Microbiol.">
        <title>Phaeobacter piscinae sp. nov., a species of the Roseobacter group and potential aquaculture probiont.</title>
        <authorList>
            <person name="Sonnenschein E.C."/>
            <person name="Phippen C.B.W."/>
            <person name="Nielsen K.F."/>
            <person name="Mateiu R.V."/>
            <person name="Melchiorsen J."/>
            <person name="Gram L."/>
            <person name="Overmann J."/>
            <person name="Freese H.M."/>
        </authorList>
    </citation>
    <scope>NUCLEOTIDE SEQUENCE [LARGE SCALE GENOMIC DNA]</scope>
    <source>
        <strain evidence="9 10">P88</strain>
    </source>
</reference>
<dbReference type="EMBL" id="CP010725">
    <property type="protein sequence ID" value="AUR01036.1"/>
    <property type="molecule type" value="Genomic_DNA"/>
</dbReference>
<protein>
    <submittedName>
        <fullName evidence="9">Putative metallopeptidase</fullName>
    </submittedName>
</protein>
<dbReference type="GO" id="GO:0008270">
    <property type="term" value="F:zinc ion binding"/>
    <property type="evidence" value="ECO:0007669"/>
    <property type="project" value="InterPro"/>
</dbReference>
<dbReference type="PROSITE" id="PS00330">
    <property type="entry name" value="HEMOLYSIN_CALCIUM"/>
    <property type="match status" value="3"/>
</dbReference>
<keyword evidence="5" id="KW-0479">Metal-binding</keyword>
<dbReference type="GO" id="GO:0006508">
    <property type="term" value="P:proteolysis"/>
    <property type="evidence" value="ECO:0007669"/>
    <property type="project" value="UniProtKB-KW"/>
</dbReference>
<reference evidence="9 10" key="2">
    <citation type="journal article" date="2017" name="Genome Biol. Evol.">
        <title>Trajectories and Drivers of Genome Evolution in Surface-Associated Marine Phaeobacter.</title>
        <authorList>
            <person name="Freese H.M."/>
            <person name="Sikorski J."/>
            <person name="Bunk B."/>
            <person name="Scheuner C."/>
            <person name="Meier-Kolthoff J.P."/>
            <person name="Sproer C."/>
            <person name="Gram L."/>
            <person name="Overmann J."/>
        </authorList>
    </citation>
    <scope>NUCLEOTIDE SEQUENCE [LARGE SCALE GENOMIC DNA]</scope>
    <source>
        <strain evidence="9 10">P88</strain>
    </source>
</reference>
<dbReference type="SUPFAM" id="SSF51120">
    <property type="entry name" value="beta-Roll"/>
    <property type="match status" value="2"/>
</dbReference>
<keyword evidence="7" id="KW-0862">Zinc</keyword>
<dbReference type="InterPro" id="IPR024079">
    <property type="entry name" value="MetalloPept_cat_dom_sf"/>
</dbReference>
<keyword evidence="6" id="KW-0378">Hydrolase</keyword>
<dbReference type="InterPro" id="IPR018511">
    <property type="entry name" value="Hemolysin-typ_Ca-bd_CS"/>
</dbReference>
<dbReference type="RefSeq" id="WP_076618259.1">
    <property type="nucleotide sequence ID" value="NZ_BSKP01000001.1"/>
</dbReference>
<dbReference type="SUPFAM" id="SSF55486">
    <property type="entry name" value="Metalloproteases ('zincins'), catalytic domain"/>
    <property type="match status" value="1"/>
</dbReference>
<organism evidence="9 10">
    <name type="scientific">Phaeobacter inhibens</name>
    <dbReference type="NCBI Taxonomy" id="221822"/>
    <lineage>
        <taxon>Bacteria</taxon>
        <taxon>Pseudomonadati</taxon>
        <taxon>Pseudomonadota</taxon>
        <taxon>Alphaproteobacteria</taxon>
        <taxon>Rhodobacterales</taxon>
        <taxon>Roseobacteraceae</taxon>
        <taxon>Phaeobacter</taxon>
    </lineage>
</organism>
<evidence type="ECO:0000256" key="3">
    <source>
        <dbReference type="ARBA" id="ARBA00022525"/>
    </source>
</evidence>
<dbReference type="Pfam" id="PF00413">
    <property type="entry name" value="Peptidase_M10"/>
    <property type="match status" value="1"/>
</dbReference>
<dbReference type="PANTHER" id="PTHR38340">
    <property type="entry name" value="S-LAYER PROTEIN"/>
    <property type="match status" value="1"/>
</dbReference>
<evidence type="ECO:0000256" key="2">
    <source>
        <dbReference type="ARBA" id="ARBA00009490"/>
    </source>
</evidence>
<dbReference type="InterPro" id="IPR050557">
    <property type="entry name" value="RTX_toxin/Mannuronan_C5-epim"/>
</dbReference>
<proteinExistence type="inferred from homology"/>
<dbReference type="Gene3D" id="2.150.10.10">
    <property type="entry name" value="Serralysin-like metalloprotease, C-terminal"/>
    <property type="match status" value="1"/>
</dbReference>
<dbReference type="Gene3D" id="3.40.390.10">
    <property type="entry name" value="Collagenase (Catalytic Domain)"/>
    <property type="match status" value="1"/>
</dbReference>
<accession>A0A2I7KEM8</accession>
<keyword evidence="3" id="KW-0964">Secreted</keyword>
<feature type="domain" description="Peptidase metallopeptidase" evidence="8">
    <location>
        <begin position="17"/>
        <end position="189"/>
    </location>
</feature>
<evidence type="ECO:0000256" key="1">
    <source>
        <dbReference type="ARBA" id="ARBA00004613"/>
    </source>
</evidence>
<dbReference type="PANTHER" id="PTHR38340:SF1">
    <property type="entry name" value="S-LAYER PROTEIN"/>
    <property type="match status" value="1"/>
</dbReference>
<evidence type="ECO:0000256" key="7">
    <source>
        <dbReference type="ARBA" id="ARBA00022833"/>
    </source>
</evidence>
<dbReference type="InterPro" id="IPR011049">
    <property type="entry name" value="Serralysin-like_metalloprot_C"/>
</dbReference>
<dbReference type="AlphaFoldDB" id="A0A2I7KEM8"/>
<comment type="similarity">
    <text evidence="2">Belongs to the peptidase M10B family.</text>
</comment>
<dbReference type="Proteomes" id="UP000236447">
    <property type="component" value="Chromosome"/>
</dbReference>
<dbReference type="InterPro" id="IPR001818">
    <property type="entry name" value="Pept_M10_metallopeptidase"/>
</dbReference>
<dbReference type="GO" id="GO:0005576">
    <property type="term" value="C:extracellular region"/>
    <property type="evidence" value="ECO:0007669"/>
    <property type="project" value="UniProtKB-SubCell"/>
</dbReference>
<dbReference type="PRINTS" id="PR00313">
    <property type="entry name" value="CABNDNGRPT"/>
</dbReference>
<evidence type="ECO:0000313" key="9">
    <source>
        <dbReference type="EMBL" id="AUR01036.1"/>
    </source>
</evidence>
<comment type="subcellular location">
    <subcellularLocation>
        <location evidence="1">Secreted</location>
    </subcellularLocation>
</comment>
<evidence type="ECO:0000256" key="4">
    <source>
        <dbReference type="ARBA" id="ARBA00022670"/>
    </source>
</evidence>
<evidence type="ECO:0000256" key="5">
    <source>
        <dbReference type="ARBA" id="ARBA00022723"/>
    </source>
</evidence>
<dbReference type="GO" id="GO:0005509">
    <property type="term" value="F:calcium ion binding"/>
    <property type="evidence" value="ECO:0007669"/>
    <property type="project" value="InterPro"/>
</dbReference>
<sequence>MPRVSDYSALLYYLDGDHFRWNAPAEIGTQAIITYSFTETGSLADPAVSDPYGATEYWSFDEDQRDIFREGLSLYEDISGVRFIEVEGRGMINAFGTTGSSAGGWANIAMSGNGFTGRGDLTVDTDVMTKGTYGYVTVLHEIGHTLGLQHSHDGGLTLDHHADTPENTVMTYNHSPAYVTELGTFDIQAMQHLYGNSDSFTGWEILGGGSDPIIIRSTDASETVIGTDQNTTINAKGGHDHVQGREADDTLRGADGRDTMVGGLGEDRLFGGNGADLLIGGTGGDAYSGGSDDDVLYGNRGHDMLHGGSGNDHLLGGIGRDTLVGGDGSDTLTGGTGADTFVFDQADAFDTNRITDFGRGADVIDLSGLWLTSLDQLDIAKDSGTTTISYSNWFELELTNYADPLTGSDFIFS</sequence>
<dbReference type="InterPro" id="IPR006026">
    <property type="entry name" value="Peptidase_Metallo"/>
</dbReference>
<evidence type="ECO:0000259" key="8">
    <source>
        <dbReference type="SMART" id="SM00235"/>
    </source>
</evidence>
<dbReference type="InterPro" id="IPR001343">
    <property type="entry name" value="Hemolysn_Ca-bd"/>
</dbReference>
<dbReference type="SMART" id="SM00235">
    <property type="entry name" value="ZnMc"/>
    <property type="match status" value="1"/>
</dbReference>
<evidence type="ECO:0000256" key="6">
    <source>
        <dbReference type="ARBA" id="ARBA00022801"/>
    </source>
</evidence>
<name>A0A2I7KEM8_9RHOB</name>